<comment type="caution">
    <text evidence="4">The sequence shown here is derived from an EMBL/GenBank/DDBJ whole genome shotgun (WGS) entry which is preliminary data.</text>
</comment>
<dbReference type="InterPro" id="IPR057137">
    <property type="entry name" value="CDP1-like_a_solenoid_2"/>
</dbReference>
<dbReference type="InParanoid" id="A0A2V0NLS6"/>
<protein>
    <submittedName>
        <fullName evidence="4">Uncharacterized protein</fullName>
    </submittedName>
</protein>
<evidence type="ECO:0000256" key="1">
    <source>
        <dbReference type="SAM" id="MobiDB-lite"/>
    </source>
</evidence>
<feature type="compositionally biased region" description="Low complexity" evidence="1">
    <location>
        <begin position="82"/>
        <end position="107"/>
    </location>
</feature>
<feature type="region of interest" description="Disordered" evidence="1">
    <location>
        <begin position="1"/>
        <end position="107"/>
    </location>
</feature>
<evidence type="ECO:0000313" key="4">
    <source>
        <dbReference type="EMBL" id="GBF88394.1"/>
    </source>
</evidence>
<organism evidence="4 5">
    <name type="scientific">Raphidocelis subcapitata</name>
    <dbReference type="NCBI Taxonomy" id="307507"/>
    <lineage>
        <taxon>Eukaryota</taxon>
        <taxon>Viridiplantae</taxon>
        <taxon>Chlorophyta</taxon>
        <taxon>core chlorophytes</taxon>
        <taxon>Chlorophyceae</taxon>
        <taxon>CS clade</taxon>
        <taxon>Sphaeropleales</taxon>
        <taxon>Selenastraceae</taxon>
        <taxon>Raphidocelis</taxon>
    </lineage>
</organism>
<dbReference type="InterPro" id="IPR025344">
    <property type="entry name" value="CDP1-like_IMS"/>
</dbReference>
<dbReference type="InterPro" id="IPR044685">
    <property type="entry name" value="CPD1-like"/>
</dbReference>
<accession>A0A2V0NLS6</accession>
<dbReference type="STRING" id="307507.A0A2V0NLS6"/>
<dbReference type="Proteomes" id="UP000247498">
    <property type="component" value="Unassembled WGS sequence"/>
</dbReference>
<evidence type="ECO:0000313" key="5">
    <source>
        <dbReference type="Proteomes" id="UP000247498"/>
    </source>
</evidence>
<gene>
    <name evidence="4" type="ORF">Rsub_01106</name>
</gene>
<proteinExistence type="predicted"/>
<reference evidence="4 5" key="1">
    <citation type="journal article" date="2018" name="Sci. Rep.">
        <title>Raphidocelis subcapitata (=Pseudokirchneriella subcapitata) provides an insight into genome evolution and environmental adaptations in the Sphaeropleales.</title>
        <authorList>
            <person name="Suzuki S."/>
            <person name="Yamaguchi H."/>
            <person name="Nakajima N."/>
            <person name="Kawachi M."/>
        </authorList>
    </citation>
    <scope>NUCLEOTIDE SEQUENCE [LARGE SCALE GENOMIC DNA]</scope>
    <source>
        <strain evidence="4 5">NIES-35</strain>
    </source>
</reference>
<dbReference type="EMBL" id="BDRX01000004">
    <property type="protein sequence ID" value="GBF88394.1"/>
    <property type="molecule type" value="Genomic_DNA"/>
</dbReference>
<dbReference type="Pfam" id="PF23468">
    <property type="entry name" value="ARC6"/>
    <property type="match status" value="1"/>
</dbReference>
<evidence type="ECO:0000259" key="2">
    <source>
        <dbReference type="Pfam" id="PF13355"/>
    </source>
</evidence>
<dbReference type="PANTHER" id="PTHR33925">
    <property type="entry name" value="PLASTID DIVISION PROTEIN CDP1, CHLOROPLASTIC-RELATED"/>
    <property type="match status" value="1"/>
</dbReference>
<dbReference type="AlphaFoldDB" id="A0A2V0NLS6"/>
<dbReference type="Pfam" id="PF13355">
    <property type="entry name" value="ARC6-like_IMS"/>
    <property type="match status" value="1"/>
</dbReference>
<name>A0A2V0NLS6_9CHLO</name>
<feature type="compositionally biased region" description="Low complexity" evidence="1">
    <location>
        <begin position="14"/>
        <end position="62"/>
    </location>
</feature>
<keyword evidence="5" id="KW-1185">Reference proteome</keyword>
<sequence length="855" mass="84911">MKPLSARPTHRSAARAGAAARGGARRTVAPAPRAARPSTASGWDPAPAAGGPPAAPSSAQAPPASPRSPSPGYEYSPPLPPGADEAGGAAAAAAAARADGAPDDGPAVSVPFDHYSALGLDARAGSHAIRRAAERLLRGAPTAAGFSQDALFCRELLLRRAAECLLDRGARAEYDAWLATAAAADADADATSGPAAAGPPRHALAARDVAGALALLQEAGEWGTVLAAADELLGDRAPAGIYAIGLFAARAGQPRPQLPPAARRDVAIAAARAAAAAGEALATGAAAGSPSAARRTLLHARARLAREAAGGAAAAAGAGAAAVEALSLQLRSLAADLAVPAVEEHLAPPRPSPAVAAAAAAADPVAAAAAVAGRADALRCLSGLLFGLGDHARLEGRARERLLRLVRGGLTAAEQVSLYESTPAGTVCPPTELFTTALALIAEGWRTQQPQLVRRAARLLATVAGADGAPDAADAAAACALMLGDPEPAAARAGDGGDAQAWASAWLAGAVLAEWPECRRGLEGGAGADAEGAPGGGLAIDLQRDWFEVPHVGAIIKLASVSPGAGLLDFLDAAGAAASQMAAPIAALSSPTAAADAGAAAAGAAASARATALRWLHAARGLAERASDAAARHSSDAGTDDGGRRLRGVLGWTVVAAFGLAAIASANGRRYARGQAALAADSAPAAVMLNARHPTRPRAAASAAAAGAAALAPVSSSSAAAEAEPATMDEAAAAALLTEFCGARAAALGPERDASRLEGAMGGDLLELWQQQARLATMREEHFELRLSELQIEALEPVARGRVYIQARLREAGRQLLAGDELAAFEGASTLQVEAAWGPAGWRVVRVAALPPLVL</sequence>
<feature type="domain" description="Plastid division protein CDP1-like IMS" evidence="2">
    <location>
        <begin position="734"/>
        <end position="833"/>
    </location>
</feature>
<evidence type="ECO:0000259" key="3">
    <source>
        <dbReference type="Pfam" id="PF23468"/>
    </source>
</evidence>
<dbReference type="PANTHER" id="PTHR33925:SF1">
    <property type="entry name" value="PROTEIN ACCUMULATION AND REPLICATION OF CHLOROPLASTS 6, CHLOROPLASTIC"/>
    <property type="match status" value="1"/>
</dbReference>
<feature type="domain" description="Plastid division protein CDP1-like 2nd alpha solenoid" evidence="3">
    <location>
        <begin position="410"/>
        <end position="491"/>
    </location>
</feature>
<dbReference type="OrthoDB" id="10672148at2759"/>